<evidence type="ECO:0000256" key="1">
    <source>
        <dbReference type="ARBA" id="ARBA00022642"/>
    </source>
</evidence>
<dbReference type="NCBIfam" id="TIGR01814">
    <property type="entry name" value="kynureninase"/>
    <property type="match status" value="1"/>
</dbReference>
<comment type="caution">
    <text evidence="4">Lacks conserved residue(s) required for the propagation of feature annotation.</text>
</comment>
<dbReference type="PANTHER" id="PTHR14084">
    <property type="entry name" value="KYNURENINASE"/>
    <property type="match status" value="1"/>
</dbReference>
<feature type="binding site" evidence="4">
    <location>
        <position position="107"/>
    </location>
    <ligand>
        <name>pyridoxal 5'-phosphate</name>
        <dbReference type="ChEBI" id="CHEBI:597326"/>
    </ligand>
</feature>
<dbReference type="UniPathway" id="UPA00334">
    <property type="reaction ID" value="UER00455"/>
</dbReference>
<dbReference type="HAMAP" id="MF_01970">
    <property type="entry name" value="Kynureninase"/>
    <property type="match status" value="1"/>
</dbReference>
<keyword evidence="2 4" id="KW-0378">Hydrolase</keyword>
<sequence>MNLSPDEDFARQLDAEDPLRHFRERFHIPLTKDGQPYIYLVGNSLGLMPKTTRAFVDQELDDWAALAVDAHLEGSTPWYSYHETVREPAARLVGAGPHEVVCMNSLTVNLHLLMATFYRPAKSRFKILMEEPAFPSDTYAVKSQIVHHGFAAKEGVVLARAREGEFAARTEDIEATLEKQGDEIALVLLAGVNFFTGQFFDIARVTAAAHKHGCIVGIDLAHAVGNVPLSLHDWDVDFAAWCSYKYLNSGPGAVAGAFVHERHAMNRELPRLAGWWGNDPATRFQMQLLPEFVPVPSADSWAISNPPIFSMAPLRSSFAIFDEAGGMEALRAKSVKLTGYLEFLLDQIGSGAFTVITPRDPQARGCQLSILAHEHPKELFAKLEAAGVKCDFREPNVIRAAPTPLYNTFHEVWRFAQLLAQHH</sequence>
<dbReference type="GO" id="GO:0005737">
    <property type="term" value="C:cytoplasm"/>
    <property type="evidence" value="ECO:0007669"/>
    <property type="project" value="UniProtKB-UniRule"/>
</dbReference>
<dbReference type="InterPro" id="IPR015424">
    <property type="entry name" value="PyrdxlP-dep_Trfase"/>
</dbReference>
<feature type="modified residue" description="N6-(pyridoxal phosphate)lysine" evidence="4">
    <location>
        <position position="245"/>
    </location>
</feature>
<dbReference type="GO" id="GO:0019805">
    <property type="term" value="P:quinolinate biosynthetic process"/>
    <property type="evidence" value="ECO:0007669"/>
    <property type="project" value="UniProtKB-UniRule"/>
</dbReference>
<comment type="catalytic activity">
    <reaction evidence="4 6">
        <text>L-kynurenine + H2O = anthranilate + L-alanine + H(+)</text>
        <dbReference type="Rhea" id="RHEA:16813"/>
        <dbReference type="ChEBI" id="CHEBI:15377"/>
        <dbReference type="ChEBI" id="CHEBI:15378"/>
        <dbReference type="ChEBI" id="CHEBI:16567"/>
        <dbReference type="ChEBI" id="CHEBI:57959"/>
        <dbReference type="ChEBI" id="CHEBI:57972"/>
        <dbReference type="EC" id="3.7.1.3"/>
    </reaction>
</comment>
<evidence type="ECO:0000256" key="6">
    <source>
        <dbReference type="PIRNR" id="PIRNR038800"/>
    </source>
</evidence>
<evidence type="ECO:0000256" key="4">
    <source>
        <dbReference type="HAMAP-Rule" id="MF_01970"/>
    </source>
</evidence>
<comment type="pathway">
    <text evidence="4 6">Amino-acid degradation; L-kynurenine degradation; L-alanine and anthranilate from L-kynurenine: step 1/1.</text>
</comment>
<keyword evidence="1 4" id="KW-0662">Pyridine nucleotide biosynthesis</keyword>
<dbReference type="GO" id="GO:0097053">
    <property type="term" value="P:L-kynurenine catabolic process"/>
    <property type="evidence" value="ECO:0007669"/>
    <property type="project" value="UniProtKB-UniRule"/>
</dbReference>
<protein>
    <recommendedName>
        <fullName evidence="4 5">Kynureninase</fullName>
        <ecNumber evidence="4 5">3.7.1.3</ecNumber>
    </recommendedName>
    <alternativeName>
        <fullName evidence="4">L-kynurenine hydrolase</fullName>
    </alternativeName>
</protein>
<feature type="binding site" evidence="4">
    <location>
        <position position="219"/>
    </location>
    <ligand>
        <name>pyridoxal 5'-phosphate</name>
        <dbReference type="ChEBI" id="CHEBI:597326"/>
    </ligand>
</feature>
<dbReference type="Gene3D" id="3.40.640.10">
    <property type="entry name" value="Type I PLP-dependent aspartate aminotransferase-like (Major domain)"/>
    <property type="match status" value="1"/>
</dbReference>
<comment type="similarity">
    <text evidence="4 6">Belongs to the kynureninase family.</text>
</comment>
<comment type="catalytic activity">
    <reaction evidence="6">
        <text>3-hydroxy-L-kynurenine + H2O = 3-hydroxyanthranilate + L-alanine + H(+)</text>
        <dbReference type="Rhea" id="RHEA:25143"/>
        <dbReference type="ChEBI" id="CHEBI:15377"/>
        <dbReference type="ChEBI" id="CHEBI:15378"/>
        <dbReference type="ChEBI" id="CHEBI:36559"/>
        <dbReference type="ChEBI" id="CHEBI:57972"/>
        <dbReference type="ChEBI" id="CHEBI:58125"/>
        <dbReference type="EC" id="3.7.1.3"/>
    </reaction>
</comment>
<dbReference type="GO" id="GO:0019441">
    <property type="term" value="P:L-tryptophan catabolic process to kynurenine"/>
    <property type="evidence" value="ECO:0007669"/>
    <property type="project" value="TreeGrafter"/>
</dbReference>
<dbReference type="GO" id="GO:0030170">
    <property type="term" value="F:pyridoxal phosphate binding"/>
    <property type="evidence" value="ECO:0007669"/>
    <property type="project" value="UniProtKB-UniRule"/>
</dbReference>
<dbReference type="AlphaFoldDB" id="A0A6J4I7C7"/>
<dbReference type="InterPro" id="IPR010111">
    <property type="entry name" value="Kynureninase"/>
</dbReference>
<dbReference type="GO" id="GO:0043420">
    <property type="term" value="P:anthranilate metabolic process"/>
    <property type="evidence" value="ECO:0007669"/>
    <property type="project" value="TreeGrafter"/>
</dbReference>
<feature type="binding site" evidence="4">
    <location>
        <position position="275"/>
    </location>
    <ligand>
        <name>pyridoxal 5'-phosphate</name>
        <dbReference type="ChEBI" id="CHEBI:597326"/>
    </ligand>
</feature>
<feature type="binding site" evidence="4">
    <location>
        <position position="244"/>
    </location>
    <ligand>
        <name>pyridoxal 5'-phosphate</name>
        <dbReference type="ChEBI" id="CHEBI:597326"/>
    </ligand>
</feature>
<dbReference type="InterPro" id="IPR015421">
    <property type="entry name" value="PyrdxlP-dep_Trfase_major"/>
</dbReference>
<evidence type="ECO:0000256" key="2">
    <source>
        <dbReference type="ARBA" id="ARBA00022801"/>
    </source>
</evidence>
<feature type="binding site" evidence="4">
    <location>
        <position position="305"/>
    </location>
    <ligand>
        <name>pyridoxal 5'-phosphate</name>
        <dbReference type="ChEBI" id="CHEBI:597326"/>
    </ligand>
</feature>
<dbReference type="GO" id="GO:0009435">
    <property type="term" value="P:NAD+ biosynthetic process"/>
    <property type="evidence" value="ECO:0007669"/>
    <property type="project" value="UniProtKB-UniRule"/>
</dbReference>
<feature type="binding site" evidence="4">
    <location>
        <position position="222"/>
    </location>
    <ligand>
        <name>pyridoxal 5'-phosphate</name>
        <dbReference type="ChEBI" id="CHEBI:597326"/>
    </ligand>
</feature>
<dbReference type="Gene3D" id="3.90.1150.10">
    <property type="entry name" value="Aspartate Aminotransferase, domain 1"/>
    <property type="match status" value="1"/>
</dbReference>
<feature type="binding site" evidence="4">
    <location>
        <begin position="134"/>
        <end position="137"/>
    </location>
    <ligand>
        <name>pyridoxal 5'-phosphate</name>
        <dbReference type="ChEBI" id="CHEBI:597326"/>
    </ligand>
</feature>
<dbReference type="EMBL" id="CADCTA010000070">
    <property type="protein sequence ID" value="CAA9244438.1"/>
    <property type="molecule type" value="Genomic_DNA"/>
</dbReference>
<keyword evidence="3 4" id="KW-0663">Pyridoxal phosphate</keyword>
<comment type="pathway">
    <text evidence="4 6">Cofactor biosynthesis; NAD(+) biosynthesis; quinolinate from L-kynurenine: step 2/3.</text>
</comment>
<dbReference type="FunFam" id="3.40.640.10:FF:000031">
    <property type="entry name" value="Kynureninase"/>
    <property type="match status" value="1"/>
</dbReference>
<feature type="binding site" evidence="4">
    <location>
        <position position="106"/>
    </location>
    <ligand>
        <name>pyridoxal 5'-phosphate</name>
        <dbReference type="ChEBI" id="CHEBI:597326"/>
    </ligand>
</feature>
<dbReference type="Pfam" id="PF22580">
    <property type="entry name" value="KYNU_C"/>
    <property type="match status" value="1"/>
</dbReference>
<evidence type="ECO:0000256" key="5">
    <source>
        <dbReference type="NCBIfam" id="TIGR01814"/>
    </source>
</evidence>
<comment type="function">
    <text evidence="4 6">Catalyzes the cleavage of L-kynurenine (L-Kyn) and L-3-hydroxykynurenine (L-3OHKyn) into anthranilic acid (AA) and 3-hydroxyanthranilic acid (3-OHAA), respectively.</text>
</comment>
<comment type="cofactor">
    <cofactor evidence="4 6">
        <name>pyridoxal 5'-phosphate</name>
        <dbReference type="ChEBI" id="CHEBI:597326"/>
    </cofactor>
</comment>
<organism evidence="7">
    <name type="scientific">uncultured Chthoniobacterales bacterium</name>
    <dbReference type="NCBI Taxonomy" id="1836801"/>
    <lineage>
        <taxon>Bacteria</taxon>
        <taxon>Pseudomonadati</taxon>
        <taxon>Verrucomicrobiota</taxon>
        <taxon>Spartobacteria</taxon>
        <taxon>Chthoniobacterales</taxon>
        <taxon>environmental samples</taxon>
    </lineage>
</organism>
<evidence type="ECO:0000256" key="3">
    <source>
        <dbReference type="ARBA" id="ARBA00022898"/>
    </source>
</evidence>
<accession>A0A6J4I7C7</accession>
<dbReference type="PANTHER" id="PTHR14084:SF0">
    <property type="entry name" value="KYNURENINASE"/>
    <property type="match status" value="1"/>
</dbReference>
<dbReference type="InterPro" id="IPR015422">
    <property type="entry name" value="PyrdxlP-dep_Trfase_small"/>
</dbReference>
<gene>
    <name evidence="4" type="primary">kynU</name>
    <name evidence="7" type="ORF">AVDCRST_MAG42-1890</name>
</gene>
<dbReference type="EC" id="3.7.1.3" evidence="4 5"/>
<dbReference type="PIRSF" id="PIRSF038800">
    <property type="entry name" value="KYNU"/>
    <property type="match status" value="1"/>
</dbReference>
<evidence type="ECO:0000313" key="7">
    <source>
        <dbReference type="EMBL" id="CAA9244438.1"/>
    </source>
</evidence>
<dbReference type="GO" id="GO:0030429">
    <property type="term" value="F:kynureninase activity"/>
    <property type="evidence" value="ECO:0007669"/>
    <property type="project" value="UniProtKB-UniRule"/>
</dbReference>
<dbReference type="SUPFAM" id="SSF53383">
    <property type="entry name" value="PLP-dependent transferases"/>
    <property type="match status" value="1"/>
</dbReference>
<proteinExistence type="inferred from homology"/>
<comment type="subunit">
    <text evidence="4 6">Homodimer.</text>
</comment>
<name>A0A6J4I7C7_9BACT</name>
<dbReference type="UniPathway" id="UPA00253">
    <property type="reaction ID" value="UER00329"/>
</dbReference>
<reference evidence="7" key="1">
    <citation type="submission" date="2020-02" db="EMBL/GenBank/DDBJ databases">
        <authorList>
            <person name="Meier V. D."/>
        </authorList>
    </citation>
    <scope>NUCLEOTIDE SEQUENCE</scope>
    <source>
        <strain evidence="7">AVDCRST_MAG42</strain>
    </source>
</reference>